<dbReference type="InterPro" id="IPR036866">
    <property type="entry name" value="RibonucZ/Hydroxyglut_hydro"/>
</dbReference>
<comment type="caution">
    <text evidence="2">The sequence shown here is derived from an EMBL/GenBank/DDBJ whole genome shotgun (WGS) entry which is preliminary data.</text>
</comment>
<dbReference type="Proteomes" id="UP000182278">
    <property type="component" value="Unassembled WGS sequence"/>
</dbReference>
<evidence type="ECO:0000313" key="3">
    <source>
        <dbReference type="Proteomes" id="UP000182278"/>
    </source>
</evidence>
<dbReference type="InterPro" id="IPR001279">
    <property type="entry name" value="Metallo-B-lactamas"/>
</dbReference>
<dbReference type="CDD" id="cd07713">
    <property type="entry name" value="DHPS-like_MBL-fold"/>
    <property type="match status" value="1"/>
</dbReference>
<proteinExistence type="predicted"/>
<dbReference type="InterPro" id="IPR041712">
    <property type="entry name" value="DHPS-like_MBL-fold"/>
</dbReference>
<dbReference type="Gene3D" id="3.60.15.10">
    <property type="entry name" value="Ribonuclease Z/Hydroxyacylglutathione hydrolase-like"/>
    <property type="match status" value="1"/>
</dbReference>
<dbReference type="PANTHER" id="PTHR13754">
    <property type="entry name" value="METALLO-BETA-LACTAMASE SUPERFAMILY PROTEIN"/>
    <property type="match status" value="1"/>
</dbReference>
<feature type="domain" description="Metallo-beta-lactamase" evidence="1">
    <location>
        <begin position="27"/>
        <end position="83"/>
    </location>
</feature>
<dbReference type="STRING" id="1817893.AUJ66_08340"/>
<dbReference type="GO" id="GO:0016740">
    <property type="term" value="F:transferase activity"/>
    <property type="evidence" value="ECO:0007669"/>
    <property type="project" value="TreeGrafter"/>
</dbReference>
<gene>
    <name evidence="2" type="ORF">AUJ66_08340</name>
</gene>
<dbReference type="AlphaFoldDB" id="A0A1J4SAJ4"/>
<evidence type="ECO:0000313" key="2">
    <source>
        <dbReference type="EMBL" id="OIN95762.1"/>
    </source>
</evidence>
<reference evidence="2 3" key="1">
    <citation type="journal article" date="2016" name="Environ. Microbiol.">
        <title>Genomic resolution of a cold subsurface aquifer community provides metabolic insights for novel microbes adapted to high CO concentrations.</title>
        <authorList>
            <person name="Probst A.J."/>
            <person name="Castelle C.J."/>
            <person name="Singh A."/>
            <person name="Brown C.T."/>
            <person name="Anantharaman K."/>
            <person name="Sharon I."/>
            <person name="Hug L.A."/>
            <person name="Burstein D."/>
            <person name="Emerson J.B."/>
            <person name="Thomas B.C."/>
            <person name="Banfield J.F."/>
        </authorList>
    </citation>
    <scope>NUCLEOTIDE SEQUENCE [LARGE SCALE GENOMIC DNA]</scope>
    <source>
        <strain evidence="2">CG1_02_38_46</strain>
    </source>
</reference>
<dbReference type="SUPFAM" id="SSF56281">
    <property type="entry name" value="Metallo-hydrolase/oxidoreductase"/>
    <property type="match status" value="1"/>
</dbReference>
<sequence>MQIKALFDSQALQKKFSIGWGVSFLVNGHTMFDTGEKPEPLLKNMENMGVAVSGIRNVVISHDHWDHTGGLWEILKKNPAIRVYACPGFSQNFKDKIKSFGNELIESARVLKVSENIYITGEIPGEYEGEFMPEQALIARTSEGLVIMTGCAHPGIIEIIQKVERQFSNERIYMVFGGFHLMDHDERLIEIIAKEFKKIGVKKVGPCHCSGKEAERIFKKEYKNDFLSIKVGLVILSKLLLFILF</sequence>
<dbReference type="Pfam" id="PF00753">
    <property type="entry name" value="Lactamase_B"/>
    <property type="match status" value="1"/>
</dbReference>
<dbReference type="EMBL" id="MNUO01000128">
    <property type="protein sequence ID" value="OIN95762.1"/>
    <property type="molecule type" value="Genomic_DNA"/>
</dbReference>
<dbReference type="PANTHER" id="PTHR13754:SF13">
    <property type="entry name" value="METALLO-BETA-LACTAMASE SUPERFAMILY PROTEIN (AFU_ORTHOLOGUE AFUA_3G07630)"/>
    <property type="match status" value="1"/>
</dbReference>
<organism evidence="2 3">
    <name type="scientific">Candidatus Desantisbacteria bacterium CG1_02_38_46</name>
    <dbReference type="NCBI Taxonomy" id="1817893"/>
    <lineage>
        <taxon>Bacteria</taxon>
        <taxon>Candidatus Desantisiibacteriota</taxon>
    </lineage>
</organism>
<dbReference type="InterPro" id="IPR052926">
    <property type="entry name" value="Metallo-beta-lactamase_dom"/>
</dbReference>
<evidence type="ECO:0000259" key="1">
    <source>
        <dbReference type="Pfam" id="PF00753"/>
    </source>
</evidence>
<accession>A0A1J4SAJ4</accession>
<name>A0A1J4SAJ4_9BACT</name>
<protein>
    <recommendedName>
        <fullName evidence="1">Metallo-beta-lactamase domain-containing protein</fullName>
    </recommendedName>
</protein>